<dbReference type="InterPro" id="IPR023996">
    <property type="entry name" value="TonB-dep_OMP_SusC/RagA"/>
</dbReference>
<keyword evidence="1" id="KW-0813">Transport</keyword>
<dbReference type="RefSeq" id="WP_188502352.1">
    <property type="nucleotide sequence ID" value="NZ_BMFP01000006.1"/>
</dbReference>
<dbReference type="Gene3D" id="2.170.130.10">
    <property type="entry name" value="TonB-dependent receptor, plug domain"/>
    <property type="match status" value="1"/>
</dbReference>
<evidence type="ECO:0000259" key="4">
    <source>
        <dbReference type="Pfam" id="PF07715"/>
    </source>
</evidence>
<sequence length="1080" mass="121024">MKQYLKLFTFLILLLCLGLAQESIGRSVQTQATWRLTGTVVSQDREPLPGVSVHVKGTQTATATDSEGKFSLTVPSSPGELVFSFIGTNTQTVPFQGPGELQVTLTDKAQSLDEVIVVGYGTQKKENLTGAVDQVTAEVFTNRPITNLSQGLQGVLPNLNLTPADGKPTQSPSFNIRGATSIGQGGNALVLIDGVEGNPALLNPHDIETVSVLKDAASASIYGARGAFGVVLITTKRPAKDRTSVTYTTNFAIKEPTVVPDFVTDGYQWATMFNEAFSSWNNYASTPQNVNKTLRFSPAYLAELERRSKDPSLPRVEVDPVTGEYVYYENTDWFDQLYKKHTYSQEHNLAFSGSGEKTSFYVTGRYLNQPGLFRYNSDDYKMYNFRAKGAIDVFSWLTLENNTDFSNVQYHNPLNVGEGGGIWRNMVAEGPPMAPMFNPDGTLTHSAAYTVGDFWYGKNGMDSDRRLLRNTTSFTSRFFEDKFQLKGDLTFQSLDDNEKRIRVPVPYSRVPGVIQYVGLNTNDLREIYRETQYIASNLYGEYQHTFQEAHRLKAMAGFNYELNTHRRVGAQRNGLIYENADDLNLALGQSIITTGGWEQWNIMGGFYRLNYDFKDRYLLEVNGRYDGSSKFPEHERFAFFPSVSAGWRISSEPFWNVSEDIVSDFKLRASYGSLGNGNIRSYVFQEQLSVGQLGRILNGVRPQYTNNPSVIPFGLTWETATTQNIGLDLSLLRNRLNIVGDAYIRKTTDMFTPGVRLPAVFGAATPRGNYADLETKGWELSVSWRDEFSLGAKPFSYDIRAIVSDHTSTILKYNNPEKRLTDFYEGQRIGEIWGFETAGFFESSEDVNRSADQSLFNTTATGVWRPGDIKFADLNNDGVIDFGENTVDSPGDRKIIGNSEPRYRFGLNLGADWSNFFFSAFFQGVGKQDWYPSRGANTFWGQYNAPYGHPPKSQIGNIWTEDNPDAYFPRYTGYLAWTGGGTLRETQTRYLQNIAYVRLKNLQFGYNLPQAVTSKVRAHAARVYVSGENLFAYSPMHKITRDIDVENTGASDQDLDSTNHGDGFNYPMLKSYSLGLSITF</sequence>
<dbReference type="SUPFAM" id="SSF49464">
    <property type="entry name" value="Carboxypeptidase regulatory domain-like"/>
    <property type="match status" value="1"/>
</dbReference>
<dbReference type="InterPro" id="IPR012910">
    <property type="entry name" value="Plug_dom"/>
</dbReference>
<keyword evidence="1" id="KW-0998">Cell outer membrane</keyword>
<dbReference type="InterPro" id="IPR023997">
    <property type="entry name" value="TonB-dep_OMP_SusC/RagA_CS"/>
</dbReference>
<comment type="caution">
    <text evidence="5">The sequence shown here is derived from an EMBL/GenBank/DDBJ whole genome shotgun (WGS) entry which is preliminary data.</text>
</comment>
<feature type="domain" description="TonB-dependent receptor plug" evidence="4">
    <location>
        <begin position="125"/>
        <end position="230"/>
    </location>
</feature>
<accession>A0ABQ1WCX2</accession>
<comment type="subcellular location">
    <subcellularLocation>
        <location evidence="1">Cell outer membrane</location>
        <topology evidence="1">Multi-pass membrane protein</topology>
    </subcellularLocation>
</comment>
<keyword evidence="1" id="KW-1134">Transmembrane beta strand</keyword>
<evidence type="ECO:0000259" key="3">
    <source>
        <dbReference type="Pfam" id="PF00593"/>
    </source>
</evidence>
<keyword evidence="2" id="KW-0798">TonB box</keyword>
<proteinExistence type="inferred from homology"/>
<dbReference type="Pfam" id="PF00593">
    <property type="entry name" value="TonB_dep_Rec_b-barrel"/>
    <property type="match status" value="1"/>
</dbReference>
<keyword evidence="1" id="KW-0812">Transmembrane</keyword>
<dbReference type="InterPro" id="IPR000531">
    <property type="entry name" value="Beta-barrel_TonB"/>
</dbReference>
<comment type="similarity">
    <text evidence="1 2">Belongs to the TonB-dependent receptor family.</text>
</comment>
<evidence type="ECO:0000256" key="1">
    <source>
        <dbReference type="PROSITE-ProRule" id="PRU01360"/>
    </source>
</evidence>
<dbReference type="NCBIfam" id="TIGR04056">
    <property type="entry name" value="OMP_RagA_SusC"/>
    <property type="match status" value="1"/>
</dbReference>
<feature type="domain" description="TonB-dependent receptor-like beta-barrel" evidence="3">
    <location>
        <begin position="460"/>
        <end position="947"/>
    </location>
</feature>
<dbReference type="NCBIfam" id="TIGR04057">
    <property type="entry name" value="SusC_RagA_signa"/>
    <property type="match status" value="1"/>
</dbReference>
<dbReference type="EMBL" id="BMFP01000006">
    <property type="protein sequence ID" value="GGG24171.1"/>
    <property type="molecule type" value="Genomic_DNA"/>
</dbReference>
<dbReference type="Pfam" id="PF07715">
    <property type="entry name" value="Plug"/>
    <property type="match status" value="1"/>
</dbReference>
<dbReference type="InterPro" id="IPR037066">
    <property type="entry name" value="Plug_dom_sf"/>
</dbReference>
<protein>
    <submittedName>
        <fullName evidence="5">SusC/RagA family TonB-linked outer membrane protein</fullName>
    </submittedName>
</protein>
<dbReference type="InterPro" id="IPR008969">
    <property type="entry name" value="CarboxyPept-like_regulatory"/>
</dbReference>
<name>A0ABQ1WCX2_9BACT</name>
<keyword evidence="1 2" id="KW-0472">Membrane</keyword>
<evidence type="ECO:0000313" key="6">
    <source>
        <dbReference type="Proteomes" id="UP000634043"/>
    </source>
</evidence>
<dbReference type="Pfam" id="PF13715">
    <property type="entry name" value="CarbopepD_reg_2"/>
    <property type="match status" value="1"/>
</dbReference>
<evidence type="ECO:0000313" key="5">
    <source>
        <dbReference type="EMBL" id="GGG24171.1"/>
    </source>
</evidence>
<gene>
    <name evidence="5" type="ORF">GCM10011323_29980</name>
</gene>
<reference evidence="6" key="1">
    <citation type="journal article" date="2019" name="Int. J. Syst. Evol. Microbiol.">
        <title>The Global Catalogue of Microorganisms (GCM) 10K type strain sequencing project: providing services to taxonomists for standard genome sequencing and annotation.</title>
        <authorList>
            <consortium name="The Broad Institute Genomics Platform"/>
            <consortium name="The Broad Institute Genome Sequencing Center for Infectious Disease"/>
            <person name="Wu L."/>
            <person name="Ma J."/>
        </authorList>
    </citation>
    <scope>NUCLEOTIDE SEQUENCE [LARGE SCALE GENOMIC DNA]</scope>
    <source>
        <strain evidence="6">CGMCC 1.12749</strain>
    </source>
</reference>
<dbReference type="InterPro" id="IPR039426">
    <property type="entry name" value="TonB-dep_rcpt-like"/>
</dbReference>
<dbReference type="SUPFAM" id="SSF56935">
    <property type="entry name" value="Porins"/>
    <property type="match status" value="1"/>
</dbReference>
<keyword evidence="6" id="KW-1185">Reference proteome</keyword>
<dbReference type="PROSITE" id="PS52016">
    <property type="entry name" value="TONB_DEPENDENT_REC_3"/>
    <property type="match status" value="1"/>
</dbReference>
<evidence type="ECO:0000256" key="2">
    <source>
        <dbReference type="RuleBase" id="RU003357"/>
    </source>
</evidence>
<organism evidence="5 6">
    <name type="scientific">Pontibacter amylolyticus</name>
    <dbReference type="NCBI Taxonomy" id="1424080"/>
    <lineage>
        <taxon>Bacteria</taxon>
        <taxon>Pseudomonadati</taxon>
        <taxon>Bacteroidota</taxon>
        <taxon>Cytophagia</taxon>
        <taxon>Cytophagales</taxon>
        <taxon>Hymenobacteraceae</taxon>
        <taxon>Pontibacter</taxon>
    </lineage>
</organism>
<dbReference type="Gene3D" id="2.60.40.1120">
    <property type="entry name" value="Carboxypeptidase-like, regulatory domain"/>
    <property type="match status" value="1"/>
</dbReference>
<dbReference type="Proteomes" id="UP000634043">
    <property type="component" value="Unassembled WGS sequence"/>
</dbReference>